<dbReference type="AlphaFoldDB" id="A0A1F2P9V4"/>
<evidence type="ECO:0000256" key="10">
    <source>
        <dbReference type="ARBA" id="ARBA00023304"/>
    </source>
</evidence>
<keyword evidence="10 15" id="KW-0100">Branched-chain amino acid biosynthesis</keyword>
<keyword evidence="9 15" id="KW-0456">Lyase</keyword>
<feature type="modified residue" description="N6-carboxylysine" evidence="15">
    <location>
        <position position="124"/>
    </location>
</feature>
<evidence type="ECO:0000256" key="7">
    <source>
        <dbReference type="ARBA" id="ARBA00023004"/>
    </source>
</evidence>
<evidence type="ECO:0000256" key="4">
    <source>
        <dbReference type="ARBA" id="ARBA00022714"/>
    </source>
</evidence>
<evidence type="ECO:0000313" key="19">
    <source>
        <dbReference type="Proteomes" id="UP000186940"/>
    </source>
</evidence>
<dbReference type="NCBIfam" id="TIGR00110">
    <property type="entry name" value="ilvD"/>
    <property type="match status" value="1"/>
</dbReference>
<dbReference type="GO" id="GO:0005829">
    <property type="term" value="C:cytosol"/>
    <property type="evidence" value="ECO:0007669"/>
    <property type="project" value="TreeGrafter"/>
</dbReference>
<comment type="cofactor">
    <cofactor evidence="15">
        <name>[2Fe-2S] cluster</name>
        <dbReference type="ChEBI" id="CHEBI:190135"/>
    </cofactor>
    <text evidence="15">Binds 1 [2Fe-2S] cluster per subunit. This cluster acts as a Lewis acid cofactor.</text>
</comment>
<comment type="similarity">
    <text evidence="2 15">Belongs to the IlvD/Edd family.</text>
</comment>
<comment type="caution">
    <text evidence="15">Lacks conserved residue(s) required for the propagation of feature annotation.</text>
</comment>
<dbReference type="GO" id="GO:0009097">
    <property type="term" value="P:isoleucine biosynthetic process"/>
    <property type="evidence" value="ECO:0007669"/>
    <property type="project" value="UniProtKB-UniRule"/>
</dbReference>
<evidence type="ECO:0000256" key="13">
    <source>
        <dbReference type="ARBA" id="ARBA00029437"/>
    </source>
</evidence>
<organism evidence="18 19">
    <name type="scientific">Candidatus Syntropharchaeum caldarium</name>
    <dbReference type="NCBI Taxonomy" id="1838285"/>
    <lineage>
        <taxon>Archaea</taxon>
        <taxon>Methanobacteriati</taxon>
        <taxon>Methanobacteriota</taxon>
        <taxon>Stenosarchaea group</taxon>
        <taxon>Methanomicrobia</taxon>
        <taxon>Methanosarcinales</taxon>
        <taxon>ANME-2 cluster</taxon>
        <taxon>Candidatus Syntropharchaeum</taxon>
    </lineage>
</organism>
<dbReference type="EC" id="4.2.1.9" evidence="14 15"/>
<evidence type="ECO:0000256" key="14">
    <source>
        <dbReference type="ARBA" id="ARBA00029490"/>
    </source>
</evidence>
<dbReference type="PANTHER" id="PTHR43661">
    <property type="entry name" value="D-XYLONATE DEHYDRATASE"/>
    <property type="match status" value="1"/>
</dbReference>
<dbReference type="PROSITE" id="PS00886">
    <property type="entry name" value="ILVD_EDD_1"/>
    <property type="match status" value="1"/>
</dbReference>
<feature type="domain" description="Dihydroxy-acid/6-phosphogluconate dehydratase N-terminal" evidence="16">
    <location>
        <begin position="34"/>
        <end position="348"/>
    </location>
</feature>
<keyword evidence="4 15" id="KW-0001">2Fe-2S</keyword>
<dbReference type="PATRIC" id="fig|1838285.3.peg.652"/>
<dbReference type="InterPro" id="IPR042096">
    <property type="entry name" value="Dihydro-acid_dehy_C"/>
</dbReference>
<feature type="active site" description="Proton acceptor" evidence="15">
    <location>
        <position position="468"/>
    </location>
</feature>
<feature type="domain" description="Dihydroxy-acid/6-phosphogluconate dehydratase C-terminal" evidence="17">
    <location>
        <begin position="359"/>
        <end position="539"/>
    </location>
</feature>
<dbReference type="GO" id="GO:0004160">
    <property type="term" value="F:dihydroxy-acid dehydratase activity"/>
    <property type="evidence" value="ECO:0007669"/>
    <property type="project" value="UniProtKB-UniRule"/>
</dbReference>
<dbReference type="InterPro" id="IPR056740">
    <property type="entry name" value="ILV_EDD_C"/>
</dbReference>
<evidence type="ECO:0000259" key="16">
    <source>
        <dbReference type="Pfam" id="PF00920"/>
    </source>
</evidence>
<dbReference type="InterPro" id="IPR037237">
    <property type="entry name" value="IlvD/EDD_N"/>
</dbReference>
<reference evidence="18" key="1">
    <citation type="submission" date="2016-05" db="EMBL/GenBank/DDBJ databases">
        <title>Microbial consortia oxidize butane by reversing methanogenesis.</title>
        <authorList>
            <person name="Laso-Perez R."/>
            <person name="Richter M."/>
            <person name="Wegener G."/>
            <person name="Musat F."/>
        </authorList>
    </citation>
    <scope>NUCLEOTIDE SEQUENCE [LARGE SCALE GENOMIC DNA]</scope>
    <source>
        <strain evidence="18">BOX2</strain>
    </source>
</reference>
<dbReference type="EMBL" id="LYOS01000002">
    <property type="protein sequence ID" value="OFV68003.1"/>
    <property type="molecule type" value="Genomic_DNA"/>
</dbReference>
<feature type="binding site" evidence="15">
    <location>
        <position position="443"/>
    </location>
    <ligand>
        <name>Mg(2+)</name>
        <dbReference type="ChEBI" id="CHEBI:18420"/>
    </ligand>
</feature>
<dbReference type="PANTHER" id="PTHR43661:SF3">
    <property type="entry name" value="D-XYLONATE DEHYDRATASE YAGF-RELATED"/>
    <property type="match status" value="1"/>
</dbReference>
<evidence type="ECO:0000256" key="6">
    <source>
        <dbReference type="ARBA" id="ARBA00022842"/>
    </source>
</evidence>
<comment type="caution">
    <text evidence="18">The sequence shown here is derived from an EMBL/GenBank/DDBJ whole genome shotgun (WGS) entry which is preliminary data.</text>
</comment>
<evidence type="ECO:0000256" key="3">
    <source>
        <dbReference type="ARBA" id="ARBA00022605"/>
    </source>
</evidence>
<evidence type="ECO:0000256" key="8">
    <source>
        <dbReference type="ARBA" id="ARBA00023014"/>
    </source>
</evidence>
<dbReference type="Pfam" id="PF00920">
    <property type="entry name" value="ILVD_EDD_N"/>
    <property type="match status" value="1"/>
</dbReference>
<evidence type="ECO:0000259" key="17">
    <source>
        <dbReference type="Pfam" id="PF24877"/>
    </source>
</evidence>
<keyword evidence="5 15" id="KW-0479">Metal-binding</keyword>
<dbReference type="Pfam" id="PF24877">
    <property type="entry name" value="ILV_EDD_C"/>
    <property type="match status" value="1"/>
</dbReference>
<dbReference type="GO" id="GO:0051537">
    <property type="term" value="F:2 iron, 2 sulfur cluster binding"/>
    <property type="evidence" value="ECO:0007669"/>
    <property type="project" value="UniProtKB-UniRule"/>
</dbReference>
<evidence type="ECO:0000256" key="9">
    <source>
        <dbReference type="ARBA" id="ARBA00023239"/>
    </source>
</evidence>
<evidence type="ECO:0000256" key="1">
    <source>
        <dbReference type="ARBA" id="ARBA00001946"/>
    </source>
</evidence>
<evidence type="ECO:0000256" key="11">
    <source>
        <dbReference type="ARBA" id="ARBA00029304"/>
    </source>
</evidence>
<keyword evidence="8 15" id="KW-0411">Iron-sulfur</keyword>
<dbReference type="GO" id="GO:0000287">
    <property type="term" value="F:magnesium ion binding"/>
    <property type="evidence" value="ECO:0007669"/>
    <property type="project" value="UniProtKB-UniRule"/>
</dbReference>
<protein>
    <recommendedName>
        <fullName evidence="14 15">Dihydroxy-acid dehydratase</fullName>
        <shortName evidence="15">DAD</shortName>
        <ecNumber evidence="14 15">4.2.1.9</ecNumber>
    </recommendedName>
</protein>
<dbReference type="NCBIfam" id="NF002068">
    <property type="entry name" value="PRK00911.1"/>
    <property type="match status" value="1"/>
</dbReference>
<comment type="catalytic activity">
    <reaction evidence="15">
        <text>(2R,3R)-2,3-dihydroxy-3-methylpentanoate = (S)-3-methyl-2-oxopentanoate + H2O</text>
        <dbReference type="Rhea" id="RHEA:27694"/>
        <dbReference type="ChEBI" id="CHEBI:15377"/>
        <dbReference type="ChEBI" id="CHEBI:35146"/>
        <dbReference type="ChEBI" id="CHEBI:49258"/>
        <dbReference type="EC" id="4.2.1.9"/>
    </reaction>
</comment>
<dbReference type="InterPro" id="IPR020558">
    <property type="entry name" value="DiOHA_6PGluconate_deHydtase_CS"/>
</dbReference>
<dbReference type="UniPathway" id="UPA00049">
    <property type="reaction ID" value="UER00061"/>
</dbReference>
<proteinExistence type="inferred from homology"/>
<dbReference type="HAMAP" id="MF_00012">
    <property type="entry name" value="IlvD"/>
    <property type="match status" value="1"/>
</dbReference>
<feature type="binding site" description="via carbamate group" evidence="15">
    <location>
        <position position="124"/>
    </location>
    <ligand>
        <name>Mg(2+)</name>
        <dbReference type="ChEBI" id="CHEBI:18420"/>
    </ligand>
</feature>
<comment type="subunit">
    <text evidence="15">Homodimer.</text>
</comment>
<dbReference type="GO" id="GO:0009099">
    <property type="term" value="P:L-valine biosynthetic process"/>
    <property type="evidence" value="ECO:0007669"/>
    <property type="project" value="UniProtKB-UniRule"/>
</dbReference>
<comment type="pathway">
    <text evidence="12 15">Amino-acid biosynthesis; L-valine biosynthesis; L-valine from pyruvate: step 3/4.</text>
</comment>
<evidence type="ECO:0000256" key="12">
    <source>
        <dbReference type="ARBA" id="ARBA00029436"/>
    </source>
</evidence>
<keyword evidence="19" id="KW-1185">Reference proteome</keyword>
<dbReference type="STRING" id="1838285.SCAL_000643"/>
<gene>
    <name evidence="15" type="primary">ilvD</name>
    <name evidence="18" type="ORF">SCAL_000643</name>
</gene>
<dbReference type="InterPro" id="IPR004404">
    <property type="entry name" value="DihydroxyA_deHydtase"/>
</dbReference>
<sequence length="541" mass="56999">MSKRRSSRVLSGIERAPHRALFRAVGLGEADFKKPLVAIANSYNEIVPGHIHLNELAKFVKEGVREAGGVPLEFNTIGICDGIAMSHEGMKSSLPSREIIADSVELMLNAHAFDAVVAIASCDKIVPGMLMALARCNIPSIMLTGGAMLPGVLDGKNCDLADVFEAVAPVKTGSADSEKIDRLEQIACPGAGSCAGMFTANTMQCLTEAMGMSLPGSATVPAVSGEKRAIAKATGVKVIELLEKGITPEKIITPQSIDNAITVDLALGGSTNSVLHIMAIANEAGVELEIERFDELSRRVPHLCNMSPAGDHMIVDLDEAGGIPALMNELRDLLNLDVMTASGMVLEDAIKGAAVTRRDVIRTVSDPYHPEGGLAILKGSLAPDGSVIKQSAVSEAMQIHSGPARVFDSEEEAADAIYGGKIENGDVIVIRYEGAKGGPGMREMLGPTAAITGMGLDRVVLITDGRFSGATRGPCIGHVMPEAAVGGTIALVKDGDTISINIPERRVDIEVDEEELSRRRAEWRAPPPKVKKGALLRFAKG</sequence>
<feature type="binding site" evidence="15">
    <location>
        <position position="81"/>
    </location>
    <ligand>
        <name>Mg(2+)</name>
        <dbReference type="ChEBI" id="CHEBI:18420"/>
    </ligand>
</feature>
<evidence type="ECO:0000256" key="15">
    <source>
        <dbReference type="HAMAP-Rule" id="MF_00012"/>
    </source>
</evidence>
<name>A0A1F2P9V4_9EURY</name>
<dbReference type="SUPFAM" id="SSF52016">
    <property type="entry name" value="LeuD/IlvD-like"/>
    <property type="match status" value="1"/>
</dbReference>
<evidence type="ECO:0000256" key="5">
    <source>
        <dbReference type="ARBA" id="ARBA00022723"/>
    </source>
</evidence>
<comment type="pathway">
    <text evidence="13 15">Amino-acid biosynthesis; L-isoleucine biosynthesis; L-isoleucine from 2-oxobutanoate: step 3/4.</text>
</comment>
<dbReference type="SUPFAM" id="SSF143975">
    <property type="entry name" value="IlvD/EDD N-terminal domain-like"/>
    <property type="match status" value="1"/>
</dbReference>
<evidence type="ECO:0000313" key="18">
    <source>
        <dbReference type="EMBL" id="OFV68003.1"/>
    </source>
</evidence>
<dbReference type="UniPathway" id="UPA00047">
    <property type="reaction ID" value="UER00057"/>
</dbReference>
<comment type="cofactor">
    <cofactor evidence="1 15">
        <name>Mg(2+)</name>
        <dbReference type="ChEBI" id="CHEBI:18420"/>
    </cofactor>
</comment>
<keyword evidence="3 15" id="KW-0028">Amino-acid biosynthesis</keyword>
<accession>A0A1F2P9V4</accession>
<evidence type="ECO:0000256" key="2">
    <source>
        <dbReference type="ARBA" id="ARBA00006486"/>
    </source>
</evidence>
<keyword evidence="6 15" id="KW-0460">Magnesium</keyword>
<dbReference type="Proteomes" id="UP000186940">
    <property type="component" value="Unassembled WGS sequence"/>
</dbReference>
<feature type="binding site" evidence="15">
    <location>
        <position position="123"/>
    </location>
    <ligand>
        <name>Mg(2+)</name>
        <dbReference type="ChEBI" id="CHEBI:18420"/>
    </ligand>
</feature>
<dbReference type="Gene3D" id="3.50.30.80">
    <property type="entry name" value="IlvD/EDD C-terminal domain-like"/>
    <property type="match status" value="1"/>
</dbReference>
<dbReference type="FunFam" id="3.50.30.80:FF:000001">
    <property type="entry name" value="Dihydroxy-acid dehydratase"/>
    <property type="match status" value="1"/>
</dbReference>
<comment type="function">
    <text evidence="15">Functions in the biosynthesis of branched-chain amino acids. Catalyzes the dehydration of (2R,3R)-2,3-dihydroxy-3-methylpentanoate (2,3-dihydroxy-3-methylvalerate) into 2-oxo-3-methylpentanoate (2-oxo-3-methylvalerate) and of (2R)-2,3-dihydroxy-3-methylbutanoate (2,3-dihydroxyisovalerate) into 2-oxo-3-methylbutanoate (2-oxoisovalerate), the penultimate precursor to L-isoleucine and L-valine, respectively.</text>
</comment>
<keyword evidence="7 15" id="KW-0408">Iron</keyword>
<comment type="catalytic activity">
    <reaction evidence="11">
        <text>(2R)-2,3-dihydroxy-3-methylbutanoate = 3-methyl-2-oxobutanoate + H2O</text>
        <dbReference type="Rhea" id="RHEA:24809"/>
        <dbReference type="ChEBI" id="CHEBI:11851"/>
        <dbReference type="ChEBI" id="CHEBI:15377"/>
        <dbReference type="ChEBI" id="CHEBI:49072"/>
        <dbReference type="EC" id="4.2.1.9"/>
    </reaction>
    <physiologicalReaction direction="left-to-right" evidence="11">
        <dbReference type="Rhea" id="RHEA:24810"/>
    </physiologicalReaction>
</comment>
<dbReference type="InterPro" id="IPR000581">
    <property type="entry name" value="ILV_EDD_N"/>
</dbReference>